<evidence type="ECO:0000313" key="4">
    <source>
        <dbReference type="Proteomes" id="UP000471120"/>
    </source>
</evidence>
<protein>
    <submittedName>
        <fullName evidence="3">Uncharacterized protein</fullName>
    </submittedName>
</protein>
<evidence type="ECO:0000256" key="1">
    <source>
        <dbReference type="SAM" id="MobiDB-lite"/>
    </source>
</evidence>
<sequence>MVGVDRIAGWWDGLELWIVGLAFVPQVALVLVVVVPLCALGAWLLDRVLAAVLVALRRGPDTAPDPDTVPDDESGDAPVPDTAAAPAKES</sequence>
<dbReference type="EMBL" id="QRCM01000001">
    <property type="protein sequence ID" value="TXG91523.1"/>
    <property type="molecule type" value="Genomic_DNA"/>
</dbReference>
<feature type="transmembrane region" description="Helical" evidence="2">
    <location>
        <begin position="16"/>
        <end position="45"/>
    </location>
</feature>
<feature type="compositionally biased region" description="Low complexity" evidence="1">
    <location>
        <begin position="76"/>
        <end position="90"/>
    </location>
</feature>
<keyword evidence="2" id="KW-0472">Membrane</keyword>
<proteinExistence type="predicted"/>
<evidence type="ECO:0000256" key="2">
    <source>
        <dbReference type="SAM" id="Phobius"/>
    </source>
</evidence>
<organism evidence="3 4">
    <name type="scientific">Rhodococcus rhodnii</name>
    <dbReference type="NCBI Taxonomy" id="38312"/>
    <lineage>
        <taxon>Bacteria</taxon>
        <taxon>Bacillati</taxon>
        <taxon>Actinomycetota</taxon>
        <taxon>Actinomycetes</taxon>
        <taxon>Mycobacteriales</taxon>
        <taxon>Nocardiaceae</taxon>
        <taxon>Rhodococcus</taxon>
    </lineage>
</organism>
<gene>
    <name evidence="3" type="ORF">DW322_16595</name>
</gene>
<feature type="region of interest" description="Disordered" evidence="1">
    <location>
        <begin position="59"/>
        <end position="90"/>
    </location>
</feature>
<dbReference type="AlphaFoldDB" id="A0A6P2CGJ6"/>
<comment type="caution">
    <text evidence="3">The sequence shown here is derived from an EMBL/GenBank/DDBJ whole genome shotgun (WGS) entry which is preliminary data.</text>
</comment>
<name>A0A6P2CGJ6_9NOCA</name>
<evidence type="ECO:0000313" key="3">
    <source>
        <dbReference type="EMBL" id="TXG91523.1"/>
    </source>
</evidence>
<accession>A0A6P2CGJ6</accession>
<keyword evidence="2" id="KW-1133">Transmembrane helix</keyword>
<reference evidence="3 4" key="1">
    <citation type="submission" date="2018-07" db="EMBL/GenBank/DDBJ databases">
        <title>Genome sequence of Rhodococcus rhodnii ATCC 35071 from Rhodnius prolixus.</title>
        <authorList>
            <person name="Patel V."/>
            <person name="Vogel K.J."/>
        </authorList>
    </citation>
    <scope>NUCLEOTIDE SEQUENCE [LARGE SCALE GENOMIC DNA]</scope>
    <source>
        <strain evidence="3 4">ATCC 35071</strain>
    </source>
</reference>
<keyword evidence="2" id="KW-0812">Transmembrane</keyword>
<dbReference type="Proteomes" id="UP000471120">
    <property type="component" value="Unassembled WGS sequence"/>
</dbReference>